<keyword evidence="2 4" id="KW-0479">Metal-binding</keyword>
<dbReference type="PANTHER" id="PTHR33751:SF1">
    <property type="entry name" value="CBB3-TYPE CYTOCHROME C OXIDASE SUBUNIT FIXP"/>
    <property type="match status" value="1"/>
</dbReference>
<feature type="domain" description="Cytochrome c" evidence="5">
    <location>
        <begin position="141"/>
        <end position="247"/>
    </location>
</feature>
<evidence type="ECO:0000313" key="7">
    <source>
        <dbReference type="Proteomes" id="UP000250918"/>
    </source>
</evidence>
<protein>
    <recommendedName>
        <fullName evidence="5">Cytochrome c domain-containing protein</fullName>
    </recommendedName>
</protein>
<dbReference type="PROSITE" id="PS51007">
    <property type="entry name" value="CYTC"/>
    <property type="match status" value="2"/>
</dbReference>
<evidence type="ECO:0000256" key="1">
    <source>
        <dbReference type="ARBA" id="ARBA00022617"/>
    </source>
</evidence>
<dbReference type="SUPFAM" id="SSF46626">
    <property type="entry name" value="Cytochrome c"/>
    <property type="match status" value="2"/>
</dbReference>
<keyword evidence="3 4" id="KW-0408">Iron</keyword>
<evidence type="ECO:0000256" key="2">
    <source>
        <dbReference type="ARBA" id="ARBA00022723"/>
    </source>
</evidence>
<evidence type="ECO:0000313" key="6">
    <source>
        <dbReference type="EMBL" id="PWB71134.1"/>
    </source>
</evidence>
<dbReference type="EMBL" id="PQAP01000124">
    <property type="protein sequence ID" value="PWB71134.1"/>
    <property type="molecule type" value="Genomic_DNA"/>
</dbReference>
<gene>
    <name evidence="6" type="ORF">C3F09_08255</name>
</gene>
<feature type="domain" description="Cytochrome c" evidence="5">
    <location>
        <begin position="28"/>
        <end position="133"/>
    </location>
</feature>
<reference evidence="6 7" key="1">
    <citation type="journal article" date="2018" name="ISME J.">
        <title>A methanotrophic archaeon couples anaerobic oxidation of methane to Fe(III) reduction.</title>
        <authorList>
            <person name="Cai C."/>
            <person name="Leu A.O."/>
            <person name="Xie G.J."/>
            <person name="Guo J."/>
            <person name="Feng Y."/>
            <person name="Zhao J.X."/>
            <person name="Tyson G.W."/>
            <person name="Yuan Z."/>
            <person name="Hu S."/>
        </authorList>
    </citation>
    <scope>NUCLEOTIDE SEQUENCE [LARGE SCALE GENOMIC DNA]</scope>
    <source>
        <strain evidence="6">FeB_12</strain>
    </source>
</reference>
<dbReference type="Pfam" id="PF00034">
    <property type="entry name" value="Cytochrom_C"/>
    <property type="match status" value="1"/>
</dbReference>
<evidence type="ECO:0000259" key="5">
    <source>
        <dbReference type="PROSITE" id="PS51007"/>
    </source>
</evidence>
<comment type="caution">
    <text evidence="6">The sequence shown here is derived from an EMBL/GenBank/DDBJ whole genome shotgun (WGS) entry which is preliminary data.</text>
</comment>
<dbReference type="Gene3D" id="1.10.760.10">
    <property type="entry name" value="Cytochrome c-like domain"/>
    <property type="match status" value="2"/>
</dbReference>
<dbReference type="GO" id="GO:0009055">
    <property type="term" value="F:electron transfer activity"/>
    <property type="evidence" value="ECO:0007669"/>
    <property type="project" value="InterPro"/>
</dbReference>
<dbReference type="GO" id="GO:0020037">
    <property type="term" value="F:heme binding"/>
    <property type="evidence" value="ECO:0007669"/>
    <property type="project" value="InterPro"/>
</dbReference>
<evidence type="ECO:0000256" key="4">
    <source>
        <dbReference type="PROSITE-ProRule" id="PRU00433"/>
    </source>
</evidence>
<dbReference type="InterPro" id="IPR050597">
    <property type="entry name" value="Cytochrome_c_Oxidase_Subunit"/>
</dbReference>
<organism evidence="6 7">
    <name type="scientific">candidate division GN15 bacterium</name>
    <dbReference type="NCBI Taxonomy" id="2072418"/>
    <lineage>
        <taxon>Bacteria</taxon>
        <taxon>candidate division GN15</taxon>
    </lineage>
</organism>
<evidence type="ECO:0000256" key="3">
    <source>
        <dbReference type="ARBA" id="ARBA00023004"/>
    </source>
</evidence>
<proteinExistence type="predicted"/>
<accession>A0A855X5K0</accession>
<dbReference type="InterPro" id="IPR036909">
    <property type="entry name" value="Cyt_c-like_dom_sf"/>
</dbReference>
<dbReference type="Proteomes" id="UP000250918">
    <property type="component" value="Unassembled WGS sequence"/>
</dbReference>
<dbReference type="PANTHER" id="PTHR33751">
    <property type="entry name" value="CBB3-TYPE CYTOCHROME C OXIDASE SUBUNIT FIXP"/>
    <property type="match status" value="1"/>
</dbReference>
<sequence>MVFVPAGLFVCLLAGGVAWEIVTRPNFSSVERGRRLAEQYGCYGCHGPEGAGGVFNPGRSDITVPNWESDIMMFARDSSEIRQWIENGVTDVKSGSQTWREQRAKGALKMPAFGKRLSSAQIDDLVRFVMLVNGQLRPEDSLAAVGFNRADSLGCYGCHGQGGWLSRSNPGSFKGYVASWATADFNDLVHNRSEFDQWVTTGISERMLNNPIAKYFLRRSTLHMPAYRDHLRPGDLDALWAYIQWLQAHNR</sequence>
<dbReference type="InterPro" id="IPR009056">
    <property type="entry name" value="Cyt_c-like_dom"/>
</dbReference>
<dbReference type="AlphaFoldDB" id="A0A855X5K0"/>
<name>A0A855X5K0_9BACT</name>
<dbReference type="GO" id="GO:0046872">
    <property type="term" value="F:metal ion binding"/>
    <property type="evidence" value="ECO:0007669"/>
    <property type="project" value="UniProtKB-KW"/>
</dbReference>
<keyword evidence="1 4" id="KW-0349">Heme</keyword>